<keyword evidence="9" id="KW-1185">Reference proteome</keyword>
<evidence type="ECO:0000256" key="3">
    <source>
        <dbReference type="ARBA" id="ARBA00022801"/>
    </source>
</evidence>
<dbReference type="PROSITE" id="PS00383">
    <property type="entry name" value="TYR_PHOSPHATASE_1"/>
    <property type="match status" value="1"/>
</dbReference>
<reference evidence="8" key="1">
    <citation type="submission" date="2021-06" db="EMBL/GenBank/DDBJ databases">
        <authorList>
            <person name="Kallberg Y."/>
            <person name="Tangrot J."/>
            <person name="Rosling A."/>
        </authorList>
    </citation>
    <scope>NUCLEOTIDE SEQUENCE</scope>
    <source>
        <strain evidence="8">AZ414A</strain>
    </source>
</reference>
<feature type="region of interest" description="Disordered" evidence="5">
    <location>
        <begin position="647"/>
        <end position="670"/>
    </location>
</feature>
<dbReference type="OrthoDB" id="2017893at2759"/>
<feature type="region of interest" description="Disordered" evidence="5">
    <location>
        <begin position="142"/>
        <end position="164"/>
    </location>
</feature>
<feature type="compositionally biased region" description="Polar residues" evidence="5">
    <location>
        <begin position="144"/>
        <end position="158"/>
    </location>
</feature>
<evidence type="ECO:0000259" key="6">
    <source>
        <dbReference type="PROSITE" id="PS50054"/>
    </source>
</evidence>
<proteinExistence type="inferred from homology"/>
<comment type="similarity">
    <text evidence="1">Belongs to the protein-tyrosine phosphatase family. Non-receptor class dual specificity subfamily.</text>
</comment>
<dbReference type="AlphaFoldDB" id="A0A9N8YRN4"/>
<feature type="region of interest" description="Disordered" evidence="5">
    <location>
        <begin position="451"/>
        <end position="470"/>
    </location>
</feature>
<dbReference type="InterPro" id="IPR000340">
    <property type="entry name" value="Dual-sp_phosphatase_cat-dom"/>
</dbReference>
<feature type="compositionally biased region" description="Polar residues" evidence="5">
    <location>
        <begin position="589"/>
        <end position="609"/>
    </location>
</feature>
<dbReference type="EC" id="3.1.3.48" evidence="2"/>
<evidence type="ECO:0000256" key="5">
    <source>
        <dbReference type="SAM" id="MobiDB-lite"/>
    </source>
</evidence>
<dbReference type="GO" id="GO:0033550">
    <property type="term" value="F:MAP kinase tyrosine phosphatase activity"/>
    <property type="evidence" value="ECO:0007669"/>
    <property type="project" value="TreeGrafter"/>
</dbReference>
<gene>
    <name evidence="8" type="ORF">DEBURN_LOCUS1622</name>
</gene>
<dbReference type="InterPro" id="IPR020422">
    <property type="entry name" value="TYR_PHOSPHATASE_DUAL_dom"/>
</dbReference>
<dbReference type="PROSITE" id="PS50054">
    <property type="entry name" value="TYR_PHOSPHATASE_DUAL"/>
    <property type="match status" value="1"/>
</dbReference>
<feature type="compositionally biased region" description="Low complexity" evidence="5">
    <location>
        <begin position="537"/>
        <end position="587"/>
    </location>
</feature>
<dbReference type="Gene3D" id="3.90.190.10">
    <property type="entry name" value="Protein tyrosine phosphatase superfamily"/>
    <property type="match status" value="2"/>
</dbReference>
<keyword evidence="4" id="KW-0904">Protein phosphatase</keyword>
<dbReference type="GO" id="GO:0008330">
    <property type="term" value="F:protein tyrosine/threonine phosphatase activity"/>
    <property type="evidence" value="ECO:0007669"/>
    <property type="project" value="TreeGrafter"/>
</dbReference>
<evidence type="ECO:0000313" key="8">
    <source>
        <dbReference type="EMBL" id="CAG8443476.1"/>
    </source>
</evidence>
<feature type="region of interest" description="Disordered" evidence="5">
    <location>
        <begin position="251"/>
        <end position="270"/>
    </location>
</feature>
<dbReference type="Pfam" id="PF00782">
    <property type="entry name" value="DSPc"/>
    <property type="match status" value="1"/>
</dbReference>
<dbReference type="GO" id="GO:0005737">
    <property type="term" value="C:cytoplasm"/>
    <property type="evidence" value="ECO:0007669"/>
    <property type="project" value="TreeGrafter"/>
</dbReference>
<feature type="domain" description="Tyrosine-protein phosphatase" evidence="6">
    <location>
        <begin position="205"/>
        <end position="442"/>
    </location>
</feature>
<dbReference type="GO" id="GO:0017017">
    <property type="term" value="F:MAP kinase tyrosine/serine/threonine phosphatase activity"/>
    <property type="evidence" value="ECO:0007669"/>
    <property type="project" value="TreeGrafter"/>
</dbReference>
<protein>
    <recommendedName>
        <fullName evidence="2">protein-tyrosine-phosphatase</fullName>
        <ecNumber evidence="2">3.1.3.48</ecNumber>
    </recommendedName>
</protein>
<keyword evidence="3" id="KW-0378">Hydrolase</keyword>
<dbReference type="SUPFAM" id="SSF52799">
    <property type="entry name" value="(Phosphotyrosine protein) phosphatases II"/>
    <property type="match status" value="1"/>
</dbReference>
<accession>A0A9N8YRN4</accession>
<evidence type="ECO:0000256" key="4">
    <source>
        <dbReference type="ARBA" id="ARBA00022912"/>
    </source>
</evidence>
<feature type="region of interest" description="Disordered" evidence="5">
    <location>
        <begin position="498"/>
        <end position="615"/>
    </location>
</feature>
<dbReference type="PANTHER" id="PTHR10159:SF519">
    <property type="entry name" value="DUAL SPECIFICITY PROTEIN PHOSPHATASE MPK3"/>
    <property type="match status" value="1"/>
</dbReference>
<organism evidence="8 9">
    <name type="scientific">Diversispora eburnea</name>
    <dbReference type="NCBI Taxonomy" id="1213867"/>
    <lineage>
        <taxon>Eukaryota</taxon>
        <taxon>Fungi</taxon>
        <taxon>Fungi incertae sedis</taxon>
        <taxon>Mucoromycota</taxon>
        <taxon>Glomeromycotina</taxon>
        <taxon>Glomeromycetes</taxon>
        <taxon>Diversisporales</taxon>
        <taxon>Diversisporaceae</taxon>
        <taxon>Diversispora</taxon>
    </lineage>
</organism>
<dbReference type="InterPro" id="IPR029021">
    <property type="entry name" value="Prot-tyrosine_phosphatase-like"/>
</dbReference>
<feature type="domain" description="Tyrosine specific protein phosphatases" evidence="7">
    <location>
        <begin position="363"/>
        <end position="431"/>
    </location>
</feature>
<evidence type="ECO:0000259" key="7">
    <source>
        <dbReference type="PROSITE" id="PS50056"/>
    </source>
</evidence>
<dbReference type="PROSITE" id="PS50056">
    <property type="entry name" value="TYR_PHOSPHATASE_2"/>
    <property type="match status" value="1"/>
</dbReference>
<name>A0A9N8YRN4_9GLOM</name>
<dbReference type="Proteomes" id="UP000789706">
    <property type="component" value="Unassembled WGS sequence"/>
</dbReference>
<dbReference type="GO" id="GO:0043409">
    <property type="term" value="P:negative regulation of MAPK cascade"/>
    <property type="evidence" value="ECO:0007669"/>
    <property type="project" value="TreeGrafter"/>
</dbReference>
<comment type="caution">
    <text evidence="8">The sequence shown here is derived from an EMBL/GenBank/DDBJ whole genome shotgun (WGS) entry which is preliminary data.</text>
</comment>
<sequence>MTSALKRSYPFGSRPPSLVEEANHQFKVPQIPVHKKMSVASPSINVSTENASNTSSPFSCMSSTMSPSVSSLVPSSMSSWRLNNNKASVRQDTSISSIIVPDNNDPVTQINVEKSPLPSPPSSKGRRNMKNLQLVVPPVRSAISAPSSPQLPQMSSTHTHNRRPSTPICIFQNKNLDGSNTTADPMALMSKTENAIGEDLPYKDEPILILPNLYLGSELNAANRTMLNRLNIEFILNVGKEVENPYLDEIIKQNSPNNDNENSPCSSDCSDDSFKTAIQSPLNAFKDLDSPMASPSLFGGSSGFNSNSIQKRSSMSRPTSISLQLAKNSMQSGVPLIVPSTSEFNSIKYKKFFWTHNQENLISDFSSAFSFIDEARLSNRNILVHCQCGVSRSASLIIGYVMEANKLTLNQAYEFVKDRSPYISPNMSLVYQLVDFEKILKLGSKNLNNVLPGTPTKTTNRPTHSRTPSIESDLLLKTHRRSSSISRNNPVLSIIPVQSSSESLSSPKTPTVSEGGTTNLSQQSTVKGGPGRFHVITASTTSVTPSTLSPASSVSPTSTASPTTPSSEQSSPTTRLRLSSRSSTLSPEINHSSLTVNSKITTSTRSRSPYSLDRVPLSPKEITNIKTSTKPIGPTSGIFSKSTMESIFSPTRTSPPITPVTIPNVFLDDE</sequence>
<feature type="region of interest" description="Disordered" evidence="5">
    <location>
        <begin position="1"/>
        <end position="20"/>
    </location>
</feature>
<feature type="region of interest" description="Disordered" evidence="5">
    <location>
        <begin position="95"/>
        <end position="127"/>
    </location>
</feature>
<evidence type="ECO:0000256" key="1">
    <source>
        <dbReference type="ARBA" id="ARBA00008601"/>
    </source>
</evidence>
<dbReference type="SMART" id="SM00195">
    <property type="entry name" value="DSPc"/>
    <property type="match status" value="1"/>
</dbReference>
<dbReference type="EMBL" id="CAJVPK010000075">
    <property type="protein sequence ID" value="CAG8443476.1"/>
    <property type="molecule type" value="Genomic_DNA"/>
</dbReference>
<dbReference type="PANTHER" id="PTHR10159">
    <property type="entry name" value="DUAL SPECIFICITY PROTEIN PHOSPHATASE"/>
    <property type="match status" value="1"/>
</dbReference>
<dbReference type="InterPro" id="IPR000387">
    <property type="entry name" value="Tyr_Pase_dom"/>
</dbReference>
<dbReference type="InterPro" id="IPR016130">
    <property type="entry name" value="Tyr_Pase_AS"/>
</dbReference>
<feature type="compositionally biased region" description="Polar residues" evidence="5">
    <location>
        <begin position="507"/>
        <end position="526"/>
    </location>
</feature>
<evidence type="ECO:0000256" key="2">
    <source>
        <dbReference type="ARBA" id="ARBA00013064"/>
    </source>
</evidence>
<evidence type="ECO:0000313" key="9">
    <source>
        <dbReference type="Proteomes" id="UP000789706"/>
    </source>
</evidence>
<feature type="compositionally biased region" description="Low complexity" evidence="5">
    <location>
        <begin position="254"/>
        <end position="268"/>
    </location>
</feature>